<dbReference type="PANTHER" id="PTHR48111:SF35">
    <property type="entry name" value="TRANSCRIPTIONAL REGULATORY PROTEIN QSEB"/>
    <property type="match status" value="1"/>
</dbReference>
<keyword evidence="7" id="KW-0804">Transcription</keyword>
<dbReference type="SMART" id="SM00448">
    <property type="entry name" value="REC"/>
    <property type="match status" value="1"/>
</dbReference>
<dbReference type="SUPFAM" id="SSF52172">
    <property type="entry name" value="CheY-like"/>
    <property type="match status" value="1"/>
</dbReference>
<dbReference type="GO" id="GO:0005829">
    <property type="term" value="C:cytosol"/>
    <property type="evidence" value="ECO:0007669"/>
    <property type="project" value="TreeGrafter"/>
</dbReference>
<keyword evidence="2" id="KW-0963">Cytoplasm</keyword>
<evidence type="ECO:0000259" key="11">
    <source>
        <dbReference type="PROSITE" id="PS51755"/>
    </source>
</evidence>
<dbReference type="Pfam" id="PF00486">
    <property type="entry name" value="Trans_reg_C"/>
    <property type="match status" value="1"/>
</dbReference>
<dbReference type="Pfam" id="PF00072">
    <property type="entry name" value="Response_reg"/>
    <property type="match status" value="1"/>
</dbReference>
<feature type="domain" description="Response regulatory" evidence="10">
    <location>
        <begin position="2"/>
        <end position="116"/>
    </location>
</feature>
<keyword evidence="3 8" id="KW-0597">Phosphoprotein</keyword>
<dbReference type="RefSeq" id="WP_062154529.1">
    <property type="nucleotide sequence ID" value="NZ_CP012373.2"/>
</dbReference>
<dbReference type="InterPro" id="IPR039420">
    <property type="entry name" value="WalR-like"/>
</dbReference>
<dbReference type="GO" id="GO:0006355">
    <property type="term" value="P:regulation of DNA-templated transcription"/>
    <property type="evidence" value="ECO:0007669"/>
    <property type="project" value="InterPro"/>
</dbReference>
<dbReference type="Gene3D" id="3.40.50.2300">
    <property type="match status" value="1"/>
</dbReference>
<dbReference type="GO" id="GO:0000976">
    <property type="term" value="F:transcription cis-regulatory region binding"/>
    <property type="evidence" value="ECO:0007669"/>
    <property type="project" value="TreeGrafter"/>
</dbReference>
<dbReference type="CDD" id="cd00383">
    <property type="entry name" value="trans_reg_C"/>
    <property type="match status" value="1"/>
</dbReference>
<dbReference type="InterPro" id="IPR011006">
    <property type="entry name" value="CheY-like_superfamily"/>
</dbReference>
<reference evidence="13" key="1">
    <citation type="submission" date="2016-12" db="EMBL/GenBank/DDBJ databases">
        <title>Complete Genome Sequence of Beggiatoa leptomitiformis D-401.</title>
        <authorList>
            <person name="Fomenkov A."/>
            <person name="Vincze T."/>
            <person name="Grabovich M."/>
            <person name="Anton B.P."/>
            <person name="Dubinina G."/>
            <person name="Orlova M."/>
            <person name="Belousova E."/>
            <person name="Roberts R.J."/>
        </authorList>
    </citation>
    <scope>NUCLEOTIDE SEQUENCE [LARGE SCALE GENOMIC DNA]</scope>
    <source>
        <strain evidence="13">D-401</strain>
    </source>
</reference>
<evidence type="ECO:0000313" key="12">
    <source>
        <dbReference type="EMBL" id="AUI68691.1"/>
    </source>
</evidence>
<accession>A0A2N9YDX1</accession>
<dbReference type="InterPro" id="IPR016032">
    <property type="entry name" value="Sig_transdc_resp-reg_C-effctor"/>
</dbReference>
<dbReference type="STRING" id="288004.AL038_16020"/>
<evidence type="ECO:0000256" key="3">
    <source>
        <dbReference type="ARBA" id="ARBA00022553"/>
    </source>
</evidence>
<dbReference type="PANTHER" id="PTHR48111">
    <property type="entry name" value="REGULATOR OF RPOS"/>
    <property type="match status" value="1"/>
</dbReference>
<feature type="modified residue" description="4-aspartylphosphate" evidence="8">
    <location>
        <position position="51"/>
    </location>
</feature>
<dbReference type="PROSITE" id="PS50110">
    <property type="entry name" value="RESPONSE_REGULATORY"/>
    <property type="match status" value="1"/>
</dbReference>
<feature type="domain" description="OmpR/PhoB-type" evidence="11">
    <location>
        <begin position="124"/>
        <end position="218"/>
    </location>
</feature>
<evidence type="ECO:0000256" key="9">
    <source>
        <dbReference type="PROSITE-ProRule" id="PRU01091"/>
    </source>
</evidence>
<evidence type="ECO:0000256" key="2">
    <source>
        <dbReference type="ARBA" id="ARBA00022490"/>
    </source>
</evidence>
<dbReference type="Gene3D" id="6.10.250.690">
    <property type="match status" value="1"/>
</dbReference>
<evidence type="ECO:0000256" key="4">
    <source>
        <dbReference type="ARBA" id="ARBA00023012"/>
    </source>
</evidence>
<evidence type="ECO:0000256" key="7">
    <source>
        <dbReference type="ARBA" id="ARBA00023163"/>
    </source>
</evidence>
<dbReference type="SMART" id="SM00862">
    <property type="entry name" value="Trans_reg_C"/>
    <property type="match status" value="1"/>
</dbReference>
<dbReference type="InterPro" id="IPR001867">
    <property type="entry name" value="OmpR/PhoB-type_DNA-bd"/>
</dbReference>
<dbReference type="AlphaFoldDB" id="A0A2N9YDX1"/>
<dbReference type="Proteomes" id="UP000234271">
    <property type="component" value="Chromosome"/>
</dbReference>
<keyword evidence="4" id="KW-0902">Two-component regulatory system</keyword>
<dbReference type="OrthoDB" id="9802426at2"/>
<evidence type="ECO:0000313" key="13">
    <source>
        <dbReference type="Proteomes" id="UP000234271"/>
    </source>
</evidence>
<dbReference type="SUPFAM" id="SSF46894">
    <property type="entry name" value="C-terminal effector domain of the bipartite response regulators"/>
    <property type="match status" value="1"/>
</dbReference>
<dbReference type="PROSITE" id="PS51755">
    <property type="entry name" value="OMPR_PHOB"/>
    <property type="match status" value="1"/>
</dbReference>
<proteinExistence type="predicted"/>
<sequence length="220" mass="24512">MRLLVVEDNLLIGDGVQTGLNQEGYAANWVKTAEEAEHTLQAEQYDGLILDLALPKKDGLTLLKQLRLANNTIPVLVLTARDTVNDRVLGLDAGADDYLVKPFSFNELLARLRALLRRANGRANPKLWHGDLCLDPAAHYVTFADEAITLSPKEFAILKILLENKGKVLSRARLEDSLYGWNEFVESNAVEVYIHHLRKKLGKDLIQNVRGVGYMVTASP</sequence>
<evidence type="ECO:0000256" key="8">
    <source>
        <dbReference type="PROSITE-ProRule" id="PRU00169"/>
    </source>
</evidence>
<feature type="DNA-binding region" description="OmpR/PhoB-type" evidence="9">
    <location>
        <begin position="124"/>
        <end position="218"/>
    </location>
</feature>
<dbReference type="GO" id="GO:0000156">
    <property type="term" value="F:phosphorelay response regulator activity"/>
    <property type="evidence" value="ECO:0007669"/>
    <property type="project" value="TreeGrafter"/>
</dbReference>
<keyword evidence="13" id="KW-1185">Reference proteome</keyword>
<organism evidence="12 13">
    <name type="scientific">Beggiatoa leptomitoformis</name>
    <dbReference type="NCBI Taxonomy" id="288004"/>
    <lineage>
        <taxon>Bacteria</taxon>
        <taxon>Pseudomonadati</taxon>
        <taxon>Pseudomonadota</taxon>
        <taxon>Gammaproteobacteria</taxon>
        <taxon>Thiotrichales</taxon>
        <taxon>Thiotrichaceae</taxon>
        <taxon>Beggiatoa</taxon>
    </lineage>
</organism>
<dbReference type="Gene3D" id="1.10.10.10">
    <property type="entry name" value="Winged helix-like DNA-binding domain superfamily/Winged helix DNA-binding domain"/>
    <property type="match status" value="1"/>
</dbReference>
<comment type="subcellular location">
    <subcellularLocation>
        <location evidence="1">Cytoplasm</location>
    </subcellularLocation>
</comment>
<dbReference type="CDD" id="cd17624">
    <property type="entry name" value="REC_OmpR_PmrA-like"/>
    <property type="match status" value="1"/>
</dbReference>
<name>A0A2N9YDX1_9GAMM</name>
<keyword evidence="6 9" id="KW-0238">DNA-binding</keyword>
<evidence type="ECO:0000256" key="6">
    <source>
        <dbReference type="ARBA" id="ARBA00023125"/>
    </source>
</evidence>
<dbReference type="FunFam" id="3.40.50.2300:FF:000002">
    <property type="entry name" value="DNA-binding response regulator PhoP"/>
    <property type="match status" value="1"/>
</dbReference>
<evidence type="ECO:0000259" key="10">
    <source>
        <dbReference type="PROSITE" id="PS50110"/>
    </source>
</evidence>
<protein>
    <submittedName>
        <fullName evidence="12">Response regulator</fullName>
    </submittedName>
</protein>
<dbReference type="InterPro" id="IPR036388">
    <property type="entry name" value="WH-like_DNA-bd_sf"/>
</dbReference>
<evidence type="ECO:0000256" key="5">
    <source>
        <dbReference type="ARBA" id="ARBA00023015"/>
    </source>
</evidence>
<dbReference type="EMBL" id="CP018889">
    <property type="protein sequence ID" value="AUI68691.1"/>
    <property type="molecule type" value="Genomic_DNA"/>
</dbReference>
<dbReference type="InterPro" id="IPR001789">
    <property type="entry name" value="Sig_transdc_resp-reg_receiver"/>
</dbReference>
<dbReference type="GO" id="GO:0032993">
    <property type="term" value="C:protein-DNA complex"/>
    <property type="evidence" value="ECO:0007669"/>
    <property type="project" value="TreeGrafter"/>
</dbReference>
<evidence type="ECO:0000256" key="1">
    <source>
        <dbReference type="ARBA" id="ARBA00004496"/>
    </source>
</evidence>
<dbReference type="KEGG" id="blep:AL038_16020"/>
<keyword evidence="5" id="KW-0805">Transcription regulation</keyword>
<gene>
    <name evidence="12" type="ORF">BLE401_08235</name>
</gene>